<feature type="binding site" evidence="16">
    <location>
        <position position="207"/>
    </location>
    <ligand>
        <name>substrate</name>
    </ligand>
</feature>
<evidence type="ECO:0000313" key="20">
    <source>
        <dbReference type="Proteomes" id="UP000225889"/>
    </source>
</evidence>
<dbReference type="InterPro" id="IPR011549">
    <property type="entry name" value="RibD_C"/>
</dbReference>
<evidence type="ECO:0000256" key="8">
    <source>
        <dbReference type="ARBA" id="ARBA00022833"/>
    </source>
</evidence>
<protein>
    <recommendedName>
        <fullName evidence="14">Riboflavin biosynthesis protein RibD</fullName>
    </recommendedName>
    <domain>
        <recommendedName>
            <fullName evidence="14">Diaminohydroxyphosphoribosylaminopyrimidine deaminase</fullName>
            <shortName evidence="14">DRAP deaminase</shortName>
            <ecNumber evidence="14">3.5.4.26</ecNumber>
        </recommendedName>
        <alternativeName>
            <fullName evidence="14">Riboflavin-specific deaminase</fullName>
        </alternativeName>
    </domain>
    <domain>
        <recommendedName>
            <fullName evidence="14">5-amino-6-(5-phosphoribosylamino)uracil reductase</fullName>
            <ecNumber evidence="14">1.1.1.193</ecNumber>
        </recommendedName>
        <alternativeName>
            <fullName evidence="14">HTP reductase</fullName>
        </alternativeName>
    </domain>
</protein>
<dbReference type="AlphaFoldDB" id="A0A2G3DY74"/>
<comment type="pathway">
    <text evidence="3 14">Cofactor biosynthesis; riboflavin biosynthesis; 5-amino-6-(D-ribitylamino)uracil from GTP: step 3/4.</text>
</comment>
<comment type="caution">
    <text evidence="19">The sequence shown here is derived from an EMBL/GenBank/DDBJ whole genome shotgun (WGS) entry which is preliminary data.</text>
</comment>
<dbReference type="CDD" id="cd01284">
    <property type="entry name" value="Riboflavin_deaminase-reductase"/>
    <property type="match status" value="1"/>
</dbReference>
<dbReference type="InterPro" id="IPR050765">
    <property type="entry name" value="Riboflavin_Biosynth_HTPR"/>
</dbReference>
<organism evidence="19 20">
    <name type="scientific">Pseudobutyrivibrio ruminis</name>
    <dbReference type="NCBI Taxonomy" id="46206"/>
    <lineage>
        <taxon>Bacteria</taxon>
        <taxon>Bacillati</taxon>
        <taxon>Bacillota</taxon>
        <taxon>Clostridia</taxon>
        <taxon>Lachnospirales</taxon>
        <taxon>Lachnospiraceae</taxon>
        <taxon>Pseudobutyrivibrio</taxon>
    </lineage>
</organism>
<feature type="domain" description="CMP/dCMP-type deaminase" evidence="18">
    <location>
        <begin position="1"/>
        <end position="126"/>
    </location>
</feature>
<dbReference type="NCBIfam" id="TIGR00227">
    <property type="entry name" value="ribD_Cterm"/>
    <property type="match status" value="1"/>
</dbReference>
<dbReference type="Pfam" id="PF00383">
    <property type="entry name" value="dCMP_cyt_deam_1"/>
    <property type="match status" value="1"/>
</dbReference>
<dbReference type="EMBL" id="PDYF01000007">
    <property type="protein sequence ID" value="PHU35966.1"/>
    <property type="molecule type" value="Genomic_DNA"/>
</dbReference>
<evidence type="ECO:0000256" key="10">
    <source>
        <dbReference type="ARBA" id="ARBA00023002"/>
    </source>
</evidence>
<feature type="binding site" evidence="17">
    <location>
        <position position="87"/>
    </location>
    <ligand>
        <name>Zn(2+)</name>
        <dbReference type="ChEBI" id="CHEBI:29105"/>
        <note>catalytic</note>
    </ligand>
</feature>
<dbReference type="PANTHER" id="PTHR38011">
    <property type="entry name" value="DIHYDROFOLATE REDUCTASE FAMILY PROTEIN (AFU_ORTHOLOGUE AFUA_8G06820)"/>
    <property type="match status" value="1"/>
</dbReference>
<evidence type="ECO:0000256" key="16">
    <source>
        <dbReference type="PIRSR" id="PIRSR006769-2"/>
    </source>
</evidence>
<dbReference type="GO" id="GO:0050661">
    <property type="term" value="F:NADP binding"/>
    <property type="evidence" value="ECO:0007669"/>
    <property type="project" value="InterPro"/>
</dbReference>
<dbReference type="PIRSF" id="PIRSF006769">
    <property type="entry name" value="RibD"/>
    <property type="match status" value="1"/>
</dbReference>
<comment type="similarity">
    <text evidence="4 14">In the N-terminal section; belongs to the cytidine and deoxycytidylate deaminase family.</text>
</comment>
<feature type="binding site" evidence="16">
    <location>
        <position position="225"/>
    </location>
    <ligand>
        <name>NADP(+)</name>
        <dbReference type="ChEBI" id="CHEBI:58349"/>
    </ligand>
</feature>
<dbReference type="FunFam" id="3.40.140.10:FF:000025">
    <property type="entry name" value="Riboflavin biosynthesis protein RibD"/>
    <property type="match status" value="1"/>
</dbReference>
<keyword evidence="9 14" id="KW-0521">NADP</keyword>
<evidence type="ECO:0000256" key="1">
    <source>
        <dbReference type="ARBA" id="ARBA00002151"/>
    </source>
</evidence>
<dbReference type="RefSeq" id="WP_090485564.1">
    <property type="nucleotide sequence ID" value="NZ_PDYF01000007.1"/>
</dbReference>
<keyword evidence="8 14" id="KW-0862">Zinc</keyword>
<keyword evidence="11" id="KW-0511">Multifunctional enzyme</keyword>
<evidence type="ECO:0000256" key="14">
    <source>
        <dbReference type="PIRNR" id="PIRNR006769"/>
    </source>
</evidence>
<evidence type="ECO:0000259" key="18">
    <source>
        <dbReference type="PROSITE" id="PS51747"/>
    </source>
</evidence>
<dbReference type="GO" id="GO:0008835">
    <property type="term" value="F:diaminohydroxyphosphoribosylaminopyrimidine deaminase activity"/>
    <property type="evidence" value="ECO:0007669"/>
    <property type="project" value="UniProtKB-EC"/>
</dbReference>
<evidence type="ECO:0000256" key="12">
    <source>
        <dbReference type="ARBA" id="ARBA00049861"/>
    </source>
</evidence>
<proteinExistence type="inferred from homology"/>
<feature type="binding site" evidence="16">
    <location>
        <begin position="298"/>
        <end position="304"/>
    </location>
    <ligand>
        <name>NADP(+)</name>
        <dbReference type="ChEBI" id="CHEBI:58349"/>
    </ligand>
</feature>
<sequence length="365" mass="39859">MEDKIYMQRAIELARRGEGFVNPNPMVGAVIVKDGVIIGEGYHEKYGQLHAERNAFKDCKKRGNSAKGATMYVTLEPCCHYGKTPPCTEAIIENGIKRVVIGTLDVNPVVAGKGAEILRSSGIKVEVGLLGKECKNLNRIFNKYMATGKPYVVMKYAMTADGKIATKTGESKWITGAEARKNVHRLRNRLSGIMVGVSTVIMDDPMLDCRLDEPAVNPIRIICDSHLRTPIESKIVQTADSIKTIIATTSKDEAKVAELEKRGCLVLRLPKTEQGIDLNALMVELSNRGIDSVLIEGGGTINYSALKSKIVDEIHIHMAPKIFGGSSKSPVEGAGIESINDAIRLNPINTSWLGEDLVIENEVIY</sequence>
<evidence type="ECO:0000256" key="3">
    <source>
        <dbReference type="ARBA" id="ARBA00004910"/>
    </source>
</evidence>
<comment type="cofactor">
    <cofactor evidence="14 17">
        <name>Zn(2+)</name>
        <dbReference type="ChEBI" id="CHEBI:29105"/>
    </cofactor>
    <text evidence="14 17">Binds 1 zinc ion.</text>
</comment>
<evidence type="ECO:0000256" key="15">
    <source>
        <dbReference type="PIRSR" id="PIRSR006769-1"/>
    </source>
</evidence>
<feature type="binding site" evidence="16">
    <location>
        <position position="296"/>
    </location>
    <ligand>
        <name>substrate</name>
    </ligand>
</feature>
<keyword evidence="10 14" id="KW-0560">Oxidoreductase</keyword>
<dbReference type="SUPFAM" id="SSF53927">
    <property type="entry name" value="Cytidine deaminase-like"/>
    <property type="match status" value="1"/>
</dbReference>
<dbReference type="Gene3D" id="3.40.430.10">
    <property type="entry name" value="Dihydrofolate Reductase, subunit A"/>
    <property type="match status" value="1"/>
</dbReference>
<evidence type="ECO:0000256" key="6">
    <source>
        <dbReference type="ARBA" id="ARBA00022723"/>
    </source>
</evidence>
<dbReference type="EC" id="1.1.1.193" evidence="14"/>
<comment type="catalytic activity">
    <reaction evidence="13 14">
        <text>2,5-diamino-6-hydroxy-4-(5-phosphoribosylamino)-pyrimidine + H2O + H(+) = 5-amino-6-(5-phospho-D-ribosylamino)uracil + NH4(+)</text>
        <dbReference type="Rhea" id="RHEA:21868"/>
        <dbReference type="ChEBI" id="CHEBI:15377"/>
        <dbReference type="ChEBI" id="CHEBI:15378"/>
        <dbReference type="ChEBI" id="CHEBI:28938"/>
        <dbReference type="ChEBI" id="CHEBI:58453"/>
        <dbReference type="ChEBI" id="CHEBI:58614"/>
        <dbReference type="EC" id="3.5.4.26"/>
    </reaction>
</comment>
<dbReference type="GO" id="GO:0009231">
    <property type="term" value="P:riboflavin biosynthetic process"/>
    <property type="evidence" value="ECO:0007669"/>
    <property type="project" value="UniProtKB-UniPathway"/>
</dbReference>
<comment type="catalytic activity">
    <reaction evidence="12 14">
        <text>5-amino-6-(5-phospho-D-ribitylamino)uracil + NADP(+) = 5-amino-6-(5-phospho-D-ribosylamino)uracil + NADPH + H(+)</text>
        <dbReference type="Rhea" id="RHEA:17845"/>
        <dbReference type="ChEBI" id="CHEBI:15378"/>
        <dbReference type="ChEBI" id="CHEBI:57783"/>
        <dbReference type="ChEBI" id="CHEBI:58349"/>
        <dbReference type="ChEBI" id="CHEBI:58421"/>
        <dbReference type="ChEBI" id="CHEBI:58453"/>
        <dbReference type="EC" id="1.1.1.193"/>
    </reaction>
</comment>
<dbReference type="NCBIfam" id="TIGR00326">
    <property type="entry name" value="eubact_ribD"/>
    <property type="match status" value="1"/>
</dbReference>
<dbReference type="InterPro" id="IPR004794">
    <property type="entry name" value="Eubact_RibD"/>
</dbReference>
<evidence type="ECO:0000256" key="11">
    <source>
        <dbReference type="ARBA" id="ARBA00023268"/>
    </source>
</evidence>
<dbReference type="PROSITE" id="PS51747">
    <property type="entry name" value="CYT_DCMP_DEAMINASES_2"/>
    <property type="match status" value="1"/>
</dbReference>
<feature type="binding site" evidence="16">
    <location>
        <position position="187"/>
    </location>
    <ligand>
        <name>substrate</name>
    </ligand>
</feature>
<dbReference type="InterPro" id="IPR024072">
    <property type="entry name" value="DHFR-like_dom_sf"/>
</dbReference>
<dbReference type="SUPFAM" id="SSF53597">
    <property type="entry name" value="Dihydrofolate reductase-like"/>
    <property type="match status" value="1"/>
</dbReference>
<feature type="binding site" evidence="16">
    <location>
        <position position="199"/>
    </location>
    <ligand>
        <name>NADP(+)</name>
        <dbReference type="ChEBI" id="CHEBI:58349"/>
    </ligand>
</feature>
<evidence type="ECO:0000256" key="5">
    <source>
        <dbReference type="ARBA" id="ARBA00007417"/>
    </source>
</evidence>
<gene>
    <name evidence="19" type="primary">ribD</name>
    <name evidence="19" type="ORF">CSX01_01670</name>
</gene>
<dbReference type="Proteomes" id="UP000225889">
    <property type="component" value="Unassembled WGS sequence"/>
</dbReference>
<feature type="binding site" evidence="16">
    <location>
        <position position="171"/>
    </location>
    <ligand>
        <name>substrate</name>
    </ligand>
</feature>
<evidence type="ECO:0000256" key="2">
    <source>
        <dbReference type="ARBA" id="ARBA00004882"/>
    </source>
</evidence>
<evidence type="ECO:0000256" key="4">
    <source>
        <dbReference type="ARBA" id="ARBA00005259"/>
    </source>
</evidence>
<name>A0A2G3DY74_9FIRM</name>
<comment type="pathway">
    <text evidence="2 14">Cofactor biosynthesis; riboflavin biosynthesis; 5-amino-6-(D-ribitylamino)uracil from GTP: step 2/4.</text>
</comment>
<feature type="binding site" evidence="16">
    <location>
        <position position="203"/>
    </location>
    <ligand>
        <name>substrate</name>
    </ligand>
</feature>
<feature type="binding site" evidence="16">
    <location>
        <position position="210"/>
    </location>
    <ligand>
        <name>substrate</name>
    </ligand>
</feature>
<dbReference type="UniPathway" id="UPA00275">
    <property type="reaction ID" value="UER00401"/>
</dbReference>
<keyword evidence="6 14" id="KW-0479">Metal-binding</keyword>
<accession>A0A2G3DY74</accession>
<dbReference type="InterPro" id="IPR002125">
    <property type="entry name" value="CMP_dCMP_dom"/>
</dbReference>
<evidence type="ECO:0000256" key="9">
    <source>
        <dbReference type="ARBA" id="ARBA00022857"/>
    </source>
</evidence>
<feature type="binding site" evidence="17">
    <location>
        <position position="50"/>
    </location>
    <ligand>
        <name>Zn(2+)</name>
        <dbReference type="ChEBI" id="CHEBI:29105"/>
        <note>catalytic</note>
    </ligand>
</feature>
<reference evidence="19 20" key="2">
    <citation type="submission" date="2017-10" db="EMBL/GenBank/DDBJ databases">
        <authorList>
            <person name="Banno H."/>
            <person name="Chua N.-H."/>
        </authorList>
    </citation>
    <scope>NUCLEOTIDE SEQUENCE [LARGE SCALE GENOMIC DNA]</scope>
    <source>
        <strain evidence="19 20">JK626</strain>
    </source>
</reference>
<dbReference type="PANTHER" id="PTHR38011:SF7">
    <property type="entry name" value="2,5-DIAMINO-6-RIBOSYLAMINO-4(3H)-PYRIMIDINONE 5'-PHOSPHATE REDUCTASE"/>
    <property type="match status" value="1"/>
</dbReference>
<keyword evidence="7 14" id="KW-0378">Hydrolase</keyword>
<comment type="function">
    <text evidence="1 14">Converts 2,5-diamino-6-(ribosylamino)-4(3h)-pyrimidinone 5'-phosphate into 5-amino-6-(ribosylamino)-2,4(1h,3h)-pyrimidinedione 5'-phosphate.</text>
</comment>
<evidence type="ECO:0000256" key="17">
    <source>
        <dbReference type="PIRSR" id="PIRSR006769-3"/>
    </source>
</evidence>
<dbReference type="InterPro" id="IPR002734">
    <property type="entry name" value="RibDG_C"/>
</dbReference>
<feature type="active site" description="Proton donor" evidence="15">
    <location>
        <position position="52"/>
    </location>
</feature>
<evidence type="ECO:0000256" key="7">
    <source>
        <dbReference type="ARBA" id="ARBA00022801"/>
    </source>
</evidence>
<dbReference type="Pfam" id="PF01872">
    <property type="entry name" value="RibD_C"/>
    <property type="match status" value="1"/>
</dbReference>
<evidence type="ECO:0000256" key="13">
    <source>
        <dbReference type="ARBA" id="ARBA00049886"/>
    </source>
</evidence>
<reference evidence="19 20" key="1">
    <citation type="submission" date="2017-10" db="EMBL/GenBank/DDBJ databases">
        <title>Resolving the taxonomy of Roseburia spp., Eubacterium rectale and Agathobacter spp. through phylogenomic analysis.</title>
        <authorList>
            <person name="Sheridan P.O."/>
            <person name="Walker A.W."/>
            <person name="Duncan S.H."/>
            <person name="Scott K.P."/>
            <person name="Toole P.W.O."/>
            <person name="Luis P."/>
            <person name="Flint H.J."/>
        </authorList>
    </citation>
    <scope>NUCLEOTIDE SEQUENCE [LARGE SCALE GENOMIC DNA]</scope>
    <source>
        <strain evidence="19 20">JK626</strain>
    </source>
</reference>
<dbReference type="EC" id="3.5.4.26" evidence="14"/>
<dbReference type="GO" id="GO:0008703">
    <property type="term" value="F:5-amino-6-(5-phosphoribosylamino)uracil reductase activity"/>
    <property type="evidence" value="ECO:0007669"/>
    <property type="project" value="UniProtKB-EC"/>
</dbReference>
<dbReference type="Gene3D" id="3.40.140.10">
    <property type="entry name" value="Cytidine Deaminase, domain 2"/>
    <property type="match status" value="1"/>
</dbReference>
<evidence type="ECO:0000313" key="19">
    <source>
        <dbReference type="EMBL" id="PHU35966.1"/>
    </source>
</evidence>
<keyword evidence="14" id="KW-0686">Riboflavin biosynthesis</keyword>
<comment type="similarity">
    <text evidence="5 14">In the C-terminal section; belongs to the HTP reductase family.</text>
</comment>
<feature type="binding site" evidence="16">
    <location>
        <position position="173"/>
    </location>
    <ligand>
        <name>NADP(+)</name>
        <dbReference type="ChEBI" id="CHEBI:58349"/>
    </ligand>
</feature>
<dbReference type="GO" id="GO:0046872">
    <property type="term" value="F:metal ion binding"/>
    <property type="evidence" value="ECO:0007669"/>
    <property type="project" value="UniProtKB-KW"/>
</dbReference>
<dbReference type="InterPro" id="IPR016193">
    <property type="entry name" value="Cytidine_deaminase-like"/>
</dbReference>
<feature type="binding site" evidence="16">
    <location>
        <position position="157"/>
    </location>
    <ligand>
        <name>NADP(+)</name>
        <dbReference type="ChEBI" id="CHEBI:58349"/>
    </ligand>
</feature>
<feature type="binding site" evidence="17">
    <location>
        <position position="78"/>
    </location>
    <ligand>
        <name>Zn(2+)</name>
        <dbReference type="ChEBI" id="CHEBI:29105"/>
        <note>catalytic</note>
    </ligand>
</feature>